<comment type="caution">
    <text evidence="8">The sequence shown here is derived from an EMBL/GenBank/DDBJ whole genome shotgun (WGS) entry which is preliminary data.</text>
</comment>
<feature type="transmembrane region" description="Helical" evidence="7">
    <location>
        <begin position="155"/>
        <end position="174"/>
    </location>
</feature>
<organism evidence="8 9">
    <name type="scientific">Curtobacterium luteum</name>
    <dbReference type="NCBI Taxonomy" id="33881"/>
    <lineage>
        <taxon>Bacteria</taxon>
        <taxon>Bacillati</taxon>
        <taxon>Actinomycetota</taxon>
        <taxon>Actinomycetes</taxon>
        <taxon>Micrococcales</taxon>
        <taxon>Microbacteriaceae</taxon>
        <taxon>Curtobacterium</taxon>
    </lineage>
</organism>
<evidence type="ECO:0000256" key="6">
    <source>
        <dbReference type="SAM" id="MobiDB-lite"/>
    </source>
</evidence>
<evidence type="ECO:0000256" key="2">
    <source>
        <dbReference type="ARBA" id="ARBA00022475"/>
    </source>
</evidence>
<evidence type="ECO:0000256" key="1">
    <source>
        <dbReference type="ARBA" id="ARBA00004651"/>
    </source>
</evidence>
<name>A0A175RNU7_9MICO</name>
<feature type="transmembrane region" description="Helical" evidence="7">
    <location>
        <begin position="180"/>
        <end position="197"/>
    </location>
</feature>
<evidence type="ECO:0000256" key="3">
    <source>
        <dbReference type="ARBA" id="ARBA00022692"/>
    </source>
</evidence>
<keyword evidence="5 7" id="KW-0472">Membrane</keyword>
<dbReference type="RefSeq" id="WP_058726316.1">
    <property type="nucleotide sequence ID" value="NZ_LDQC01000065.1"/>
</dbReference>
<comment type="subcellular location">
    <subcellularLocation>
        <location evidence="1">Cell membrane</location>
        <topology evidence="1">Multi-pass membrane protein</topology>
    </subcellularLocation>
</comment>
<evidence type="ECO:0000256" key="5">
    <source>
        <dbReference type="ARBA" id="ARBA00023136"/>
    </source>
</evidence>
<feature type="transmembrane region" description="Helical" evidence="7">
    <location>
        <begin position="218"/>
        <end position="240"/>
    </location>
</feature>
<feature type="transmembrane region" description="Helical" evidence="7">
    <location>
        <begin position="124"/>
        <end position="143"/>
    </location>
</feature>
<proteinExistence type="predicted"/>
<feature type="transmembrane region" description="Helical" evidence="7">
    <location>
        <begin position="252"/>
        <end position="277"/>
    </location>
</feature>
<feature type="transmembrane region" description="Helical" evidence="7">
    <location>
        <begin position="336"/>
        <end position="357"/>
    </location>
</feature>
<accession>A0A175RNU7</accession>
<sequence>MSSDPTTAAATSRSGVASAAILSTVGIGVQGATKLLATVVIGRVFGTEVLGQSSALLSLGVFAALLWPTAAGNTASRSLAIALRAARSDTAVTRLLGASMLLSSLVLAAVTVPVALAWGNGPGSVVGGVAVVVGYGLYCYARGAQLGYDRPRRVATWDGLTSLLTLGLLVLACVTRAEPFVLLPLGIGYAVFAVACWPRGAATSGDDAVAGSEPTRGVLRFAAWNVLAGLTTNGLLQLSMISAQVTTTPHDAGVYAAAFSLATPASMVGQAVAQVVVPAFAHRGAASSLRAPRTLRFVIGFGAVTAVLFGLVALLADWYLPLFYPDEGAAAVADLRYLVLGVWVFTMSLVPAALLLAAGRSRQVALASVTGFVVGVALMAALAPAAGVAAGSTGFLVGSAVNLVAVVALGLRRTAVRPEPETASAPDGPALDVVVPHPHEAREGRATDRDDDHRE</sequence>
<dbReference type="EMBL" id="LDQC01000065">
    <property type="protein sequence ID" value="KTR04532.1"/>
    <property type="molecule type" value="Genomic_DNA"/>
</dbReference>
<feature type="transmembrane region" description="Helical" evidence="7">
    <location>
        <begin position="95"/>
        <end position="118"/>
    </location>
</feature>
<keyword evidence="2" id="KW-1003">Cell membrane</keyword>
<keyword evidence="4 7" id="KW-1133">Transmembrane helix</keyword>
<feature type="region of interest" description="Disordered" evidence="6">
    <location>
        <begin position="418"/>
        <end position="455"/>
    </location>
</feature>
<dbReference type="Proteomes" id="UP000078252">
    <property type="component" value="Unassembled WGS sequence"/>
</dbReference>
<feature type="transmembrane region" description="Helical" evidence="7">
    <location>
        <begin position="364"/>
        <end position="383"/>
    </location>
</feature>
<dbReference type="PANTHER" id="PTHR30250">
    <property type="entry name" value="PST FAMILY PREDICTED COLANIC ACID TRANSPORTER"/>
    <property type="match status" value="1"/>
</dbReference>
<feature type="transmembrane region" description="Helical" evidence="7">
    <location>
        <begin position="297"/>
        <end position="316"/>
    </location>
</feature>
<dbReference type="PANTHER" id="PTHR30250:SF11">
    <property type="entry name" value="O-ANTIGEN TRANSPORTER-RELATED"/>
    <property type="match status" value="1"/>
</dbReference>
<protein>
    <recommendedName>
        <fullName evidence="10">Polysaccharide biosynthesis protein C-terminal domain-containing protein</fullName>
    </recommendedName>
</protein>
<dbReference type="GO" id="GO:0005886">
    <property type="term" value="C:plasma membrane"/>
    <property type="evidence" value="ECO:0007669"/>
    <property type="project" value="UniProtKB-SubCell"/>
</dbReference>
<evidence type="ECO:0000256" key="4">
    <source>
        <dbReference type="ARBA" id="ARBA00022989"/>
    </source>
</evidence>
<feature type="transmembrane region" description="Helical" evidence="7">
    <location>
        <begin position="55"/>
        <end position="75"/>
    </location>
</feature>
<dbReference type="InterPro" id="IPR050833">
    <property type="entry name" value="Poly_Biosynth_Transport"/>
</dbReference>
<feature type="compositionally biased region" description="Basic and acidic residues" evidence="6">
    <location>
        <begin position="437"/>
        <end position="455"/>
    </location>
</feature>
<feature type="transmembrane region" description="Helical" evidence="7">
    <location>
        <begin position="389"/>
        <end position="411"/>
    </location>
</feature>
<reference evidence="8 9" key="1">
    <citation type="journal article" date="2016" name="Front. Microbiol.">
        <title>Genomic Resource of Rice Seed Associated Bacteria.</title>
        <authorList>
            <person name="Midha S."/>
            <person name="Bansal K."/>
            <person name="Sharma S."/>
            <person name="Kumar N."/>
            <person name="Patil P.P."/>
            <person name="Chaudhry V."/>
            <person name="Patil P.B."/>
        </authorList>
    </citation>
    <scope>NUCLEOTIDE SEQUENCE [LARGE SCALE GENOMIC DNA]</scope>
    <source>
        <strain evidence="8 9">NS184</strain>
    </source>
</reference>
<dbReference type="STRING" id="33881.NS184_11885"/>
<dbReference type="AlphaFoldDB" id="A0A175RNU7"/>
<evidence type="ECO:0000313" key="8">
    <source>
        <dbReference type="EMBL" id="KTR04532.1"/>
    </source>
</evidence>
<keyword evidence="3 7" id="KW-0812">Transmembrane</keyword>
<evidence type="ECO:0000256" key="7">
    <source>
        <dbReference type="SAM" id="Phobius"/>
    </source>
</evidence>
<dbReference type="OrthoDB" id="3826649at2"/>
<evidence type="ECO:0000313" key="9">
    <source>
        <dbReference type="Proteomes" id="UP000078252"/>
    </source>
</evidence>
<gene>
    <name evidence="8" type="ORF">NS184_11885</name>
</gene>
<evidence type="ECO:0008006" key="10">
    <source>
        <dbReference type="Google" id="ProtNLM"/>
    </source>
</evidence>